<dbReference type="SUPFAM" id="SSF53335">
    <property type="entry name" value="S-adenosyl-L-methionine-dependent methyltransferases"/>
    <property type="match status" value="1"/>
</dbReference>
<protein>
    <recommendedName>
        <fullName evidence="3">Methyltransferase domain-containing protein</fullName>
    </recommendedName>
</protein>
<dbReference type="Gene3D" id="3.40.50.150">
    <property type="entry name" value="Vaccinia Virus protein VP39"/>
    <property type="match status" value="1"/>
</dbReference>
<dbReference type="AlphaFoldDB" id="A0A8S1ETS4"/>
<comment type="caution">
    <text evidence="1">The sequence shown here is derived from an EMBL/GenBank/DDBJ whole genome shotgun (WGS) entry which is preliminary data.</text>
</comment>
<accession>A0A8S1ETS4</accession>
<sequence length="244" mass="27491">MVVIASTIADLAPVNCELQLESGRNIKYVATRNANPKTHVGEELPIMRKNSHHTEMYEDWEGVNSLCQAIDQIVEIEMESDFFDGKSVLEIGFSTGLPSVYAFESGANEVALHTFTKTAMEVFCKPTLKRNNIPNNQTKFSFGSLEEMKKCLGGKKFDIILAPDLLNRSETEFELLHDIIDEALSFDGICLFSCSSYYTKVDGSLDAFLSLVKRRREFDAIERWSSPKTDIIQKKVVALIRSVF</sequence>
<dbReference type="EMBL" id="CADEPM010000003">
    <property type="protein sequence ID" value="CAB3402905.1"/>
    <property type="molecule type" value="Genomic_DNA"/>
</dbReference>
<organism evidence="1 2">
    <name type="scientific">Caenorhabditis bovis</name>
    <dbReference type="NCBI Taxonomy" id="2654633"/>
    <lineage>
        <taxon>Eukaryota</taxon>
        <taxon>Metazoa</taxon>
        <taxon>Ecdysozoa</taxon>
        <taxon>Nematoda</taxon>
        <taxon>Chromadorea</taxon>
        <taxon>Rhabditida</taxon>
        <taxon>Rhabditina</taxon>
        <taxon>Rhabditomorpha</taxon>
        <taxon>Rhabditoidea</taxon>
        <taxon>Rhabditidae</taxon>
        <taxon>Peloderinae</taxon>
        <taxon>Caenorhabditis</taxon>
    </lineage>
</organism>
<dbReference type="InterPro" id="IPR029063">
    <property type="entry name" value="SAM-dependent_MTases_sf"/>
</dbReference>
<evidence type="ECO:0008006" key="3">
    <source>
        <dbReference type="Google" id="ProtNLM"/>
    </source>
</evidence>
<evidence type="ECO:0000313" key="2">
    <source>
        <dbReference type="Proteomes" id="UP000494206"/>
    </source>
</evidence>
<name>A0A8S1ETS4_9PELO</name>
<proteinExistence type="predicted"/>
<reference evidence="1 2" key="1">
    <citation type="submission" date="2020-04" db="EMBL/GenBank/DDBJ databases">
        <authorList>
            <person name="Laetsch R D."/>
            <person name="Stevens L."/>
            <person name="Kumar S."/>
            <person name="Blaxter L. M."/>
        </authorList>
    </citation>
    <scope>NUCLEOTIDE SEQUENCE [LARGE SCALE GENOMIC DNA]</scope>
</reference>
<keyword evidence="2" id="KW-1185">Reference proteome</keyword>
<dbReference type="OrthoDB" id="1723750at2759"/>
<dbReference type="Proteomes" id="UP000494206">
    <property type="component" value="Unassembled WGS sequence"/>
</dbReference>
<evidence type="ECO:0000313" key="1">
    <source>
        <dbReference type="EMBL" id="CAB3402905.1"/>
    </source>
</evidence>
<gene>
    <name evidence="1" type="ORF">CBOVIS_LOCUS5449</name>
</gene>